<sequence>MVNRNKNTCNVFFGGGYYIDIISSVKFKRKQPEMITSSFKAGDVMVTDRDHEDNFGNIVIQ</sequence>
<comment type="caution">
    <text evidence="1">The sequence shown here is derived from an EMBL/GenBank/DDBJ whole genome shotgun (WGS) entry which is preliminary data.</text>
</comment>
<accession>A0A2T3IHU0</accession>
<protein>
    <submittedName>
        <fullName evidence="1">Uncharacterized protein</fullName>
    </submittedName>
</protein>
<dbReference type="EMBL" id="PYMK01000016">
    <property type="protein sequence ID" value="PSU27915.1"/>
    <property type="molecule type" value="Genomic_DNA"/>
</dbReference>
<evidence type="ECO:0000313" key="1">
    <source>
        <dbReference type="EMBL" id="PSU27915.1"/>
    </source>
</evidence>
<proteinExistence type="predicted"/>
<organism evidence="1 2">
    <name type="scientific">Photobacterium aquimaris</name>
    <dbReference type="NCBI Taxonomy" id="512643"/>
    <lineage>
        <taxon>Bacteria</taxon>
        <taxon>Pseudomonadati</taxon>
        <taxon>Pseudomonadota</taxon>
        <taxon>Gammaproteobacteria</taxon>
        <taxon>Vibrionales</taxon>
        <taxon>Vibrionaceae</taxon>
        <taxon>Photobacterium</taxon>
    </lineage>
</organism>
<evidence type="ECO:0000313" key="2">
    <source>
        <dbReference type="Proteomes" id="UP000240254"/>
    </source>
</evidence>
<dbReference type="AlphaFoldDB" id="A0A2T3IHU0"/>
<gene>
    <name evidence="1" type="ORF">CTM88_14525</name>
</gene>
<name>A0A2T3IHU0_9GAMM</name>
<dbReference type="Proteomes" id="UP000240254">
    <property type="component" value="Unassembled WGS sequence"/>
</dbReference>
<reference evidence="1 2" key="1">
    <citation type="submission" date="2018-03" db="EMBL/GenBank/DDBJ databases">
        <title>Whole genome sequencing of Histamine producing bacteria.</title>
        <authorList>
            <person name="Butler K."/>
        </authorList>
    </citation>
    <scope>NUCLEOTIDE SEQUENCE [LARGE SCALE GENOMIC DNA]</scope>
    <source>
        <strain evidence="1 2">BS2</strain>
    </source>
</reference>